<dbReference type="InterPro" id="IPR011010">
    <property type="entry name" value="DNA_brk_join_enz"/>
</dbReference>
<sequence length="103" mass="12075">MACLTTVVSDKDLVFIDGLGDFFVLNTFNSYIQRYFNNQEIEKLDSFKLTSHVFKHSHVSLLAELSFHIREIMERVGHSDEKTTIQIYTHVTEKMKQNSFEKL</sequence>
<dbReference type="SUPFAM" id="SSF56349">
    <property type="entry name" value="DNA breaking-rejoining enzymes"/>
    <property type="match status" value="1"/>
</dbReference>
<dbReference type="Pfam" id="PF00589">
    <property type="entry name" value="Phage_integrase"/>
    <property type="match status" value="1"/>
</dbReference>
<gene>
    <name evidence="3" type="primary">xerD_1</name>
    <name evidence="3" type="ORF">NCTC13767_01179</name>
</gene>
<protein>
    <submittedName>
        <fullName evidence="3">Tn5276 integrase</fullName>
    </submittedName>
</protein>
<keyword evidence="1" id="KW-0233">DNA recombination</keyword>
<dbReference type="PROSITE" id="PS51898">
    <property type="entry name" value="TYR_RECOMBINASE"/>
    <property type="match status" value="1"/>
</dbReference>
<organism evidence="3 4">
    <name type="scientific">Streptococcus gallolyticus</name>
    <dbReference type="NCBI Taxonomy" id="315405"/>
    <lineage>
        <taxon>Bacteria</taxon>
        <taxon>Bacillati</taxon>
        <taxon>Bacillota</taxon>
        <taxon>Bacilli</taxon>
        <taxon>Lactobacillales</taxon>
        <taxon>Streptococcaceae</taxon>
        <taxon>Streptococcus</taxon>
    </lineage>
</organism>
<dbReference type="Proteomes" id="UP000254510">
    <property type="component" value="Unassembled WGS sequence"/>
</dbReference>
<accession>A0A380K2T1</accession>
<dbReference type="GO" id="GO:0006310">
    <property type="term" value="P:DNA recombination"/>
    <property type="evidence" value="ECO:0007669"/>
    <property type="project" value="UniProtKB-KW"/>
</dbReference>
<dbReference type="EMBL" id="UHFM01000006">
    <property type="protein sequence ID" value="SUN59165.1"/>
    <property type="molecule type" value="Genomic_DNA"/>
</dbReference>
<dbReference type="Gene3D" id="1.10.443.10">
    <property type="entry name" value="Intergrase catalytic core"/>
    <property type="match status" value="1"/>
</dbReference>
<dbReference type="InterPro" id="IPR013762">
    <property type="entry name" value="Integrase-like_cat_sf"/>
</dbReference>
<dbReference type="AlphaFoldDB" id="A0A380K2T1"/>
<dbReference type="GO" id="GO:0015074">
    <property type="term" value="P:DNA integration"/>
    <property type="evidence" value="ECO:0007669"/>
    <property type="project" value="InterPro"/>
</dbReference>
<dbReference type="GO" id="GO:0003677">
    <property type="term" value="F:DNA binding"/>
    <property type="evidence" value="ECO:0007669"/>
    <property type="project" value="InterPro"/>
</dbReference>
<evidence type="ECO:0000256" key="1">
    <source>
        <dbReference type="ARBA" id="ARBA00023172"/>
    </source>
</evidence>
<name>A0A380K2T1_9STRE</name>
<evidence type="ECO:0000313" key="4">
    <source>
        <dbReference type="Proteomes" id="UP000254510"/>
    </source>
</evidence>
<proteinExistence type="predicted"/>
<evidence type="ECO:0000313" key="3">
    <source>
        <dbReference type="EMBL" id="SUN59165.1"/>
    </source>
</evidence>
<dbReference type="InterPro" id="IPR002104">
    <property type="entry name" value="Integrase_catalytic"/>
</dbReference>
<reference evidence="3 4" key="1">
    <citation type="submission" date="2018-06" db="EMBL/GenBank/DDBJ databases">
        <authorList>
            <consortium name="Pathogen Informatics"/>
            <person name="Doyle S."/>
        </authorList>
    </citation>
    <scope>NUCLEOTIDE SEQUENCE [LARGE SCALE GENOMIC DNA]</scope>
    <source>
        <strain evidence="3 4">NCTC13767</strain>
    </source>
</reference>
<feature type="domain" description="Tyr recombinase" evidence="2">
    <location>
        <begin position="1"/>
        <end position="101"/>
    </location>
</feature>
<evidence type="ECO:0000259" key="2">
    <source>
        <dbReference type="PROSITE" id="PS51898"/>
    </source>
</evidence>